<dbReference type="Proteomes" id="UP000316628">
    <property type="component" value="Unassembled WGS sequence"/>
</dbReference>
<dbReference type="OrthoDB" id="5069709at2"/>
<dbReference type="AlphaFoldDB" id="A0A543J939"/>
<organism evidence="1 2">
    <name type="scientific">Saccharothrix saharensis</name>
    <dbReference type="NCBI Taxonomy" id="571190"/>
    <lineage>
        <taxon>Bacteria</taxon>
        <taxon>Bacillati</taxon>
        <taxon>Actinomycetota</taxon>
        <taxon>Actinomycetes</taxon>
        <taxon>Pseudonocardiales</taxon>
        <taxon>Pseudonocardiaceae</taxon>
        <taxon>Saccharothrix</taxon>
    </lineage>
</organism>
<protein>
    <recommendedName>
        <fullName evidence="3">Excreted virulence factor EspC (Type VII ESX diderm)</fullName>
    </recommendedName>
</protein>
<gene>
    <name evidence="1" type="ORF">FHX81_1656</name>
</gene>
<sequence length="287" mass="29890">MVDVDNASTNPLVDERSDLRNNYLQDANPLENTGAPDAERGTGFMTGITAFEAGWTIAQGIDQNDLGLIISGVAAGALDVVSAAVDPIAYVAGQLFSWMLEHVEPARAALHAVTGNPDMVKGYAQTWTNIEQEMLKLGEEFQQTARTGVPSWTGDAADGYLRKADAIAGIAKGAAGGAHGIAGITMAMAEVVGGIRVAIRDLLATLAGALVSWAIELACTLGAAAPLVVAQATAKIAQVVRIVAGLLRALGKALSSALTWLVQLRDLFDAFWRALNELKKSQATAPA</sequence>
<dbReference type="RefSeq" id="WP_141976600.1">
    <property type="nucleotide sequence ID" value="NZ_VFPP01000001.1"/>
</dbReference>
<proteinExistence type="predicted"/>
<name>A0A543J939_9PSEU</name>
<accession>A0A543J939</accession>
<reference evidence="1 2" key="1">
    <citation type="submission" date="2019-06" db="EMBL/GenBank/DDBJ databases">
        <title>Sequencing the genomes of 1000 actinobacteria strains.</title>
        <authorList>
            <person name="Klenk H.-P."/>
        </authorList>
    </citation>
    <scope>NUCLEOTIDE SEQUENCE [LARGE SCALE GENOMIC DNA]</scope>
    <source>
        <strain evidence="1 2">DSM 45456</strain>
    </source>
</reference>
<evidence type="ECO:0000313" key="1">
    <source>
        <dbReference type="EMBL" id="TQM79353.1"/>
    </source>
</evidence>
<evidence type="ECO:0008006" key="3">
    <source>
        <dbReference type="Google" id="ProtNLM"/>
    </source>
</evidence>
<comment type="caution">
    <text evidence="1">The sequence shown here is derived from an EMBL/GenBank/DDBJ whole genome shotgun (WGS) entry which is preliminary data.</text>
</comment>
<dbReference type="EMBL" id="VFPP01000001">
    <property type="protein sequence ID" value="TQM79353.1"/>
    <property type="molecule type" value="Genomic_DNA"/>
</dbReference>
<keyword evidence="2" id="KW-1185">Reference proteome</keyword>
<evidence type="ECO:0000313" key="2">
    <source>
        <dbReference type="Proteomes" id="UP000316628"/>
    </source>
</evidence>